<evidence type="ECO:0000313" key="2">
    <source>
        <dbReference type="Proteomes" id="UP001489004"/>
    </source>
</evidence>
<name>A0AAW1QE36_9CHLO</name>
<organism evidence="1 2">
    <name type="scientific">[Myrmecia] bisecta</name>
    <dbReference type="NCBI Taxonomy" id="41462"/>
    <lineage>
        <taxon>Eukaryota</taxon>
        <taxon>Viridiplantae</taxon>
        <taxon>Chlorophyta</taxon>
        <taxon>core chlorophytes</taxon>
        <taxon>Trebouxiophyceae</taxon>
        <taxon>Trebouxiales</taxon>
        <taxon>Trebouxiaceae</taxon>
        <taxon>Myrmecia</taxon>
    </lineage>
</organism>
<accession>A0AAW1QE36</accession>
<dbReference type="Proteomes" id="UP001489004">
    <property type="component" value="Unassembled WGS sequence"/>
</dbReference>
<proteinExistence type="predicted"/>
<dbReference type="EMBL" id="JALJOR010000003">
    <property type="protein sequence ID" value="KAK9819649.1"/>
    <property type="molecule type" value="Genomic_DNA"/>
</dbReference>
<keyword evidence="2" id="KW-1185">Reference proteome</keyword>
<gene>
    <name evidence="1" type="ORF">WJX72_000746</name>
</gene>
<comment type="caution">
    <text evidence="1">The sequence shown here is derived from an EMBL/GenBank/DDBJ whole genome shotgun (WGS) entry which is preliminary data.</text>
</comment>
<reference evidence="1 2" key="1">
    <citation type="journal article" date="2024" name="Nat. Commun.">
        <title>Phylogenomics reveals the evolutionary origins of lichenization in chlorophyte algae.</title>
        <authorList>
            <person name="Puginier C."/>
            <person name="Libourel C."/>
            <person name="Otte J."/>
            <person name="Skaloud P."/>
            <person name="Haon M."/>
            <person name="Grisel S."/>
            <person name="Petersen M."/>
            <person name="Berrin J.G."/>
            <person name="Delaux P.M."/>
            <person name="Dal Grande F."/>
            <person name="Keller J."/>
        </authorList>
    </citation>
    <scope>NUCLEOTIDE SEQUENCE [LARGE SCALE GENOMIC DNA]</scope>
    <source>
        <strain evidence="1 2">SAG 2043</strain>
    </source>
</reference>
<sequence length="191" mass="20349">MAQIASGGLGLADALDGIRTSMDGVRAAHAPGNRSNDASNRSSFDQVHAEVPARCGSPFSPTDFYTYRAPEQASYELLRASSSHGNLVVLEEQITTTPAGEEAVHVVRTIYRPDPGSKPQRSESDDGERVVEAVEAVVPAAVNGGRSSVALAKEDIEGYKPTNYYKTASKLLQDAPRMQNSSSLLDLKNTA</sequence>
<protein>
    <submittedName>
        <fullName evidence="1">Uncharacterized protein</fullName>
    </submittedName>
</protein>
<dbReference type="AlphaFoldDB" id="A0AAW1QE36"/>
<evidence type="ECO:0000313" key="1">
    <source>
        <dbReference type="EMBL" id="KAK9819649.1"/>
    </source>
</evidence>